<dbReference type="CDD" id="cd04496">
    <property type="entry name" value="SSB_OBF"/>
    <property type="match status" value="1"/>
</dbReference>
<evidence type="ECO:0000256" key="1">
    <source>
        <dbReference type="ARBA" id="ARBA00023125"/>
    </source>
</evidence>
<dbReference type="Pfam" id="PF00436">
    <property type="entry name" value="SSB"/>
    <property type="match status" value="1"/>
</dbReference>
<dbReference type="SUPFAM" id="SSF50249">
    <property type="entry name" value="Nucleic acid-binding proteins"/>
    <property type="match status" value="1"/>
</dbReference>
<name>A0A449A536_9BACT</name>
<dbReference type="AlphaFoldDB" id="A0A449A536"/>
<dbReference type="InterPro" id="IPR012340">
    <property type="entry name" value="NA-bd_OB-fold"/>
</dbReference>
<dbReference type="RefSeq" id="WP_129719724.1">
    <property type="nucleotide sequence ID" value="NZ_LR214951.1"/>
</dbReference>
<dbReference type="InterPro" id="IPR011344">
    <property type="entry name" value="ssDNA-bd"/>
</dbReference>
<dbReference type="NCBIfam" id="TIGR00621">
    <property type="entry name" value="ssb"/>
    <property type="match status" value="1"/>
</dbReference>
<dbReference type="OrthoDB" id="9809878at2"/>
<dbReference type="PIRSF" id="PIRSF002070">
    <property type="entry name" value="SSB"/>
    <property type="match status" value="1"/>
</dbReference>
<gene>
    <name evidence="4" type="primary">ssb_1</name>
    <name evidence="4" type="ORF">NCTC10166_00292</name>
</gene>
<evidence type="ECO:0000313" key="4">
    <source>
        <dbReference type="EMBL" id="VEU59324.1"/>
    </source>
</evidence>
<dbReference type="GO" id="GO:0006260">
    <property type="term" value="P:DNA replication"/>
    <property type="evidence" value="ECO:0007669"/>
    <property type="project" value="InterPro"/>
</dbReference>
<dbReference type="EMBL" id="LR214951">
    <property type="protein sequence ID" value="VEU59324.1"/>
    <property type="molecule type" value="Genomic_DNA"/>
</dbReference>
<sequence length="133" mass="15423">MNKVFLAGRIANDFKLMTSANNNYYTYITLAIRRKYKSNEGNEITDFIPFVAWNKTAEILNKYAMKGVKIFVEATINILEDIVDNQKKTHIILNATNVEVLETKKQMELNKNKNEKKRIVLDENYKGIKVSDT</sequence>
<keyword evidence="5" id="KW-1185">Reference proteome</keyword>
<dbReference type="Gene3D" id="2.40.50.140">
    <property type="entry name" value="Nucleic acid-binding proteins"/>
    <property type="match status" value="1"/>
</dbReference>
<evidence type="ECO:0000313" key="5">
    <source>
        <dbReference type="Proteomes" id="UP000289440"/>
    </source>
</evidence>
<evidence type="ECO:0000256" key="3">
    <source>
        <dbReference type="RuleBase" id="RU000524"/>
    </source>
</evidence>
<keyword evidence="1 2" id="KW-0238">DNA-binding</keyword>
<accession>A0A449A536</accession>
<reference evidence="4 5" key="1">
    <citation type="submission" date="2019-01" db="EMBL/GenBank/DDBJ databases">
        <authorList>
            <consortium name="Pathogen Informatics"/>
        </authorList>
    </citation>
    <scope>NUCLEOTIDE SEQUENCE [LARGE SCALE GENOMIC DNA]</scope>
    <source>
        <strain evidence="4 5">NCTC10166</strain>
    </source>
</reference>
<proteinExistence type="predicted"/>
<dbReference type="InterPro" id="IPR000424">
    <property type="entry name" value="Primosome_PriB/ssb"/>
</dbReference>
<dbReference type="Proteomes" id="UP000289440">
    <property type="component" value="Chromosome"/>
</dbReference>
<dbReference type="PROSITE" id="PS50935">
    <property type="entry name" value="SSB"/>
    <property type="match status" value="1"/>
</dbReference>
<evidence type="ECO:0000256" key="2">
    <source>
        <dbReference type="PIRNR" id="PIRNR002070"/>
    </source>
</evidence>
<dbReference type="GO" id="GO:0003697">
    <property type="term" value="F:single-stranded DNA binding"/>
    <property type="evidence" value="ECO:0007669"/>
    <property type="project" value="InterPro"/>
</dbReference>
<protein>
    <recommendedName>
        <fullName evidence="2 3">Single-stranded DNA-binding protein</fullName>
    </recommendedName>
</protein>
<organism evidence="4 5">
    <name type="scientific">Mesomycoplasma neurolyticum</name>
    <dbReference type="NCBI Taxonomy" id="2120"/>
    <lineage>
        <taxon>Bacteria</taxon>
        <taxon>Bacillati</taxon>
        <taxon>Mycoplasmatota</taxon>
        <taxon>Mycoplasmoidales</taxon>
        <taxon>Metamycoplasmataceae</taxon>
        <taxon>Mesomycoplasma</taxon>
    </lineage>
</organism>
<dbReference type="KEGG" id="mnu:NCTC10166_00292"/>